<evidence type="ECO:0000256" key="7">
    <source>
        <dbReference type="SAM" id="Phobius"/>
    </source>
</evidence>
<reference evidence="8" key="1">
    <citation type="submission" date="2021-01" db="EMBL/GenBank/DDBJ databases">
        <authorList>
            <person name="Corre E."/>
            <person name="Pelletier E."/>
            <person name="Niang G."/>
            <person name="Scheremetjew M."/>
            <person name="Finn R."/>
            <person name="Kale V."/>
            <person name="Holt S."/>
            <person name="Cochrane G."/>
            <person name="Meng A."/>
            <person name="Brown T."/>
            <person name="Cohen L."/>
        </authorList>
    </citation>
    <scope>NUCLEOTIDE SEQUENCE</scope>
    <source>
        <strain evidence="8">CCMP1243</strain>
    </source>
</reference>
<protein>
    <recommendedName>
        <fullName evidence="2">Transmembrane protein 107</fullName>
    </recommendedName>
</protein>
<feature type="transmembrane region" description="Helical" evidence="7">
    <location>
        <begin position="109"/>
        <end position="133"/>
    </location>
</feature>
<comment type="subcellular location">
    <subcellularLocation>
        <location evidence="1">Membrane</location>
        <topology evidence="1">Multi-pass membrane protein</topology>
    </subcellularLocation>
</comment>
<keyword evidence="6 7" id="KW-0472">Membrane</keyword>
<organism evidence="8">
    <name type="scientific">Rhizochromulina marina</name>
    <dbReference type="NCBI Taxonomy" id="1034831"/>
    <lineage>
        <taxon>Eukaryota</taxon>
        <taxon>Sar</taxon>
        <taxon>Stramenopiles</taxon>
        <taxon>Ochrophyta</taxon>
        <taxon>Dictyochophyceae</taxon>
        <taxon>Rhizochromulinales</taxon>
        <taxon>Rhizochromulina</taxon>
    </lineage>
</organism>
<dbReference type="EMBL" id="HBHJ01020680">
    <property type="protein sequence ID" value="CAD9696947.1"/>
    <property type="molecule type" value="Transcribed_RNA"/>
</dbReference>
<accession>A0A7S2WNI1</accession>
<keyword evidence="5 7" id="KW-1133">Transmembrane helix</keyword>
<dbReference type="GO" id="GO:1905515">
    <property type="term" value="P:non-motile cilium assembly"/>
    <property type="evidence" value="ECO:0007669"/>
    <property type="project" value="TreeGrafter"/>
</dbReference>
<feature type="transmembrane region" description="Helical" evidence="7">
    <location>
        <begin position="54"/>
        <end position="73"/>
    </location>
</feature>
<evidence type="ECO:0000313" key="8">
    <source>
        <dbReference type="EMBL" id="CAD9696947.1"/>
    </source>
</evidence>
<keyword evidence="3 7" id="KW-0812">Transmembrane</keyword>
<dbReference type="PANTHER" id="PTHR34341">
    <property type="entry name" value="TRANSMEMBRANE PROTEIN 107"/>
    <property type="match status" value="1"/>
</dbReference>
<evidence type="ECO:0000256" key="6">
    <source>
        <dbReference type="ARBA" id="ARBA00023136"/>
    </source>
</evidence>
<dbReference type="GO" id="GO:0036038">
    <property type="term" value="C:MKS complex"/>
    <property type="evidence" value="ECO:0007669"/>
    <property type="project" value="TreeGrafter"/>
</dbReference>
<evidence type="ECO:0000256" key="1">
    <source>
        <dbReference type="ARBA" id="ARBA00004141"/>
    </source>
</evidence>
<feature type="transmembrane region" description="Helical" evidence="7">
    <location>
        <begin position="85"/>
        <end position="103"/>
    </location>
</feature>
<evidence type="ECO:0000256" key="5">
    <source>
        <dbReference type="ARBA" id="ARBA00022989"/>
    </source>
</evidence>
<dbReference type="PANTHER" id="PTHR34341:SF1">
    <property type="entry name" value="TRANSMEMBRANE PROTEIN 107"/>
    <property type="match status" value="1"/>
</dbReference>
<proteinExistence type="predicted"/>
<dbReference type="GO" id="GO:0016020">
    <property type="term" value="C:membrane"/>
    <property type="evidence" value="ECO:0007669"/>
    <property type="project" value="UniProtKB-SubCell"/>
</dbReference>
<dbReference type="InterPro" id="IPR029248">
    <property type="entry name" value="TMEM107"/>
</dbReference>
<dbReference type="Pfam" id="PF14995">
    <property type="entry name" value="TMEM107"/>
    <property type="match status" value="1"/>
</dbReference>
<sequence length="138" mass="15952">MLRNQLIAARFVLTLGHLVSLFMVLFSMDRHIYAGFPEQPTGPEMSQARKNLKAAVTLAGCCFFFDLSGIFYHSLFMNQVNCIQIFLHFMGGVLVSVFIYQSWNYLYMWPLVMLFNIPSLFIEISVLFAYYVLKIVVL</sequence>
<dbReference type="AlphaFoldDB" id="A0A7S2WNI1"/>
<evidence type="ECO:0000256" key="2">
    <source>
        <dbReference type="ARBA" id="ARBA00015652"/>
    </source>
</evidence>
<evidence type="ECO:0000256" key="3">
    <source>
        <dbReference type="ARBA" id="ARBA00022692"/>
    </source>
</evidence>
<keyword evidence="4" id="KW-0970">Cilium biogenesis/degradation</keyword>
<gene>
    <name evidence="8" type="ORF">RMAR1173_LOCUS13707</name>
</gene>
<feature type="transmembrane region" description="Helical" evidence="7">
    <location>
        <begin position="7"/>
        <end position="28"/>
    </location>
</feature>
<dbReference type="GO" id="GO:1904491">
    <property type="term" value="P:protein localization to ciliary transition zone"/>
    <property type="evidence" value="ECO:0007669"/>
    <property type="project" value="TreeGrafter"/>
</dbReference>
<evidence type="ECO:0000256" key="4">
    <source>
        <dbReference type="ARBA" id="ARBA00022794"/>
    </source>
</evidence>
<name>A0A7S2WNI1_9STRA</name>